<evidence type="ECO:0000313" key="7">
    <source>
        <dbReference type="EMBL" id="OXR44419.1"/>
    </source>
</evidence>
<evidence type="ECO:0000256" key="6">
    <source>
        <dbReference type="PIRSR" id="PIRSR610300-51"/>
    </source>
</evidence>
<dbReference type="InterPro" id="IPR011051">
    <property type="entry name" value="RmlC_Cupin_sf"/>
</dbReference>
<keyword evidence="5 6" id="KW-0408">Iron</keyword>
<comment type="similarity">
    <text evidence="1">Belongs to the cysteine dioxygenase family.</text>
</comment>
<dbReference type="AlphaFoldDB" id="A0A231H6F4"/>
<dbReference type="GO" id="GO:0017172">
    <property type="term" value="F:cysteine dioxygenase activity"/>
    <property type="evidence" value="ECO:0007669"/>
    <property type="project" value="UniProtKB-EC"/>
</dbReference>
<dbReference type="Gene3D" id="2.60.120.10">
    <property type="entry name" value="Jelly Rolls"/>
    <property type="match status" value="1"/>
</dbReference>
<name>A0A231H6F4_9NOCA</name>
<keyword evidence="2 6" id="KW-0479">Metal-binding</keyword>
<comment type="caution">
    <text evidence="7">The sequence shown here is derived from an EMBL/GenBank/DDBJ whole genome shotgun (WGS) entry which is preliminary data.</text>
</comment>
<dbReference type="InterPro" id="IPR010300">
    <property type="entry name" value="CDO_1"/>
</dbReference>
<dbReference type="InterPro" id="IPR014710">
    <property type="entry name" value="RmlC-like_jellyroll"/>
</dbReference>
<organism evidence="7 8">
    <name type="scientific">Nocardia cerradoensis</name>
    <dbReference type="NCBI Taxonomy" id="85688"/>
    <lineage>
        <taxon>Bacteria</taxon>
        <taxon>Bacillati</taxon>
        <taxon>Actinomycetota</taxon>
        <taxon>Actinomycetes</taxon>
        <taxon>Mycobacteriales</taxon>
        <taxon>Nocardiaceae</taxon>
        <taxon>Nocardia</taxon>
    </lineage>
</organism>
<dbReference type="EC" id="1.13.11.20" evidence="7"/>
<dbReference type="Pfam" id="PF05995">
    <property type="entry name" value="CDO_I"/>
    <property type="match status" value="1"/>
</dbReference>
<evidence type="ECO:0000256" key="3">
    <source>
        <dbReference type="ARBA" id="ARBA00022964"/>
    </source>
</evidence>
<evidence type="ECO:0000313" key="8">
    <source>
        <dbReference type="Proteomes" id="UP000215506"/>
    </source>
</evidence>
<accession>A0A231H6F4</accession>
<gene>
    <name evidence="7" type="primary">cdoA</name>
    <name evidence="7" type="ORF">B7C42_03208</name>
</gene>
<evidence type="ECO:0000256" key="2">
    <source>
        <dbReference type="ARBA" id="ARBA00022723"/>
    </source>
</evidence>
<keyword evidence="3 7" id="KW-0223">Dioxygenase</keyword>
<sequence length="219" mass="23739">MRSSVIASAVTSAASADAARRRTGQLPPTRPANRLAAEITDRSVSSALPTRLRPADLLRLTDEGAEDVLAGRFDHLLPSAGVWPTENRWAVRLLADDEVDVWLISWVPDRSTELHDHAGSLGALTVLSGALSEFRWNGKELRQRTLAAGDQASFPLGWVHDVVRAPDHVAGVPEPSNPTLSVHAYSPPLSAMSYYEVTGHGTLRRTRTVLTDQPEGDVK</sequence>
<feature type="binding site" evidence="6">
    <location>
        <position position="168"/>
    </location>
    <ligand>
        <name>Fe cation</name>
        <dbReference type="ChEBI" id="CHEBI:24875"/>
        <note>catalytic</note>
    </ligand>
</feature>
<keyword evidence="8" id="KW-1185">Reference proteome</keyword>
<keyword evidence="4 7" id="KW-0560">Oxidoreductase</keyword>
<proteinExistence type="inferred from homology"/>
<dbReference type="Proteomes" id="UP000215506">
    <property type="component" value="Unassembled WGS sequence"/>
</dbReference>
<evidence type="ECO:0000256" key="1">
    <source>
        <dbReference type="ARBA" id="ARBA00006622"/>
    </source>
</evidence>
<feature type="binding site" evidence="6">
    <location>
        <position position="117"/>
    </location>
    <ligand>
        <name>Fe cation</name>
        <dbReference type="ChEBI" id="CHEBI:24875"/>
        <note>catalytic</note>
    </ligand>
</feature>
<dbReference type="GO" id="GO:0008198">
    <property type="term" value="F:ferrous iron binding"/>
    <property type="evidence" value="ECO:0007669"/>
    <property type="project" value="TreeGrafter"/>
</dbReference>
<protein>
    <submittedName>
        <fullName evidence="7">Cysteine dioxygenase</fullName>
        <ecNumber evidence="7">1.13.11.20</ecNumber>
    </submittedName>
</protein>
<reference evidence="7 8" key="1">
    <citation type="submission" date="2017-07" db="EMBL/GenBank/DDBJ databases">
        <title>First draft Genome Sequence of Nocardia cerradoensis isolated from human infection.</title>
        <authorList>
            <person name="Carrasco G."/>
        </authorList>
    </citation>
    <scope>NUCLEOTIDE SEQUENCE [LARGE SCALE GENOMIC DNA]</scope>
    <source>
        <strain evidence="7 8">CNM20130759</strain>
    </source>
</reference>
<dbReference type="RefSeq" id="WP_083903637.1">
    <property type="nucleotide sequence ID" value="NZ_JAAXOR010000006.1"/>
</dbReference>
<dbReference type="EMBL" id="NGAF01000006">
    <property type="protein sequence ID" value="OXR44419.1"/>
    <property type="molecule type" value="Genomic_DNA"/>
</dbReference>
<dbReference type="SUPFAM" id="SSF51182">
    <property type="entry name" value="RmlC-like cupins"/>
    <property type="match status" value="1"/>
</dbReference>
<dbReference type="PANTHER" id="PTHR12918:SF1">
    <property type="entry name" value="CYSTEINE DIOXYGENASE TYPE 1"/>
    <property type="match status" value="1"/>
</dbReference>
<feature type="binding site" evidence="6">
    <location>
        <position position="115"/>
    </location>
    <ligand>
        <name>Fe cation</name>
        <dbReference type="ChEBI" id="CHEBI:24875"/>
        <note>catalytic</note>
    </ligand>
</feature>
<dbReference type="PANTHER" id="PTHR12918">
    <property type="entry name" value="CYSTEINE DIOXYGENASE"/>
    <property type="match status" value="1"/>
</dbReference>
<evidence type="ECO:0000256" key="5">
    <source>
        <dbReference type="ARBA" id="ARBA00023004"/>
    </source>
</evidence>
<evidence type="ECO:0000256" key="4">
    <source>
        <dbReference type="ARBA" id="ARBA00023002"/>
    </source>
</evidence>